<dbReference type="RefSeq" id="WP_261672064.1">
    <property type="nucleotide sequence ID" value="NZ_JARUJP010000004.1"/>
</dbReference>
<reference evidence="6 7" key="1">
    <citation type="submission" date="2023-04" db="EMBL/GenBank/DDBJ databases">
        <title>Clostridium tannerae sp. nov., isolated from the fecal material of an alpaca.</title>
        <authorList>
            <person name="Miller S."/>
            <person name="Hendry M."/>
            <person name="King J."/>
            <person name="Sankaranarayanan K."/>
            <person name="Lawson P.A."/>
        </authorList>
    </citation>
    <scope>NUCLEOTIDE SEQUENCE [LARGE SCALE GENOMIC DNA]</scope>
    <source>
        <strain evidence="6 7">A1-XYC3</strain>
    </source>
</reference>
<evidence type="ECO:0000256" key="1">
    <source>
        <dbReference type="ARBA" id="ARBA00004141"/>
    </source>
</evidence>
<dbReference type="PANTHER" id="PTHR43483:SF3">
    <property type="entry name" value="MEMBRANE TRANSPORTER PROTEIN HI_0806-RELATED"/>
    <property type="match status" value="1"/>
</dbReference>
<dbReference type="Proteomes" id="UP001281656">
    <property type="component" value="Unassembled WGS sequence"/>
</dbReference>
<dbReference type="Pfam" id="PF01925">
    <property type="entry name" value="TauE"/>
    <property type="match status" value="1"/>
</dbReference>
<protein>
    <recommendedName>
        <fullName evidence="5">Probable membrane transporter protein</fullName>
    </recommendedName>
</protein>
<feature type="transmembrane region" description="Helical" evidence="5">
    <location>
        <begin position="137"/>
        <end position="158"/>
    </location>
</feature>
<feature type="transmembrane region" description="Helical" evidence="5">
    <location>
        <begin position="263"/>
        <end position="280"/>
    </location>
</feature>
<dbReference type="InterPro" id="IPR002781">
    <property type="entry name" value="TM_pro_TauE-like"/>
</dbReference>
<keyword evidence="5" id="KW-1003">Cell membrane</keyword>
<feature type="transmembrane region" description="Helical" evidence="5">
    <location>
        <begin position="170"/>
        <end position="201"/>
    </location>
</feature>
<keyword evidence="4 5" id="KW-0472">Membrane</keyword>
<keyword evidence="3 5" id="KW-1133">Transmembrane helix</keyword>
<evidence type="ECO:0000313" key="6">
    <source>
        <dbReference type="EMBL" id="MDW8800602.1"/>
    </source>
</evidence>
<organism evidence="6 7">
    <name type="scientific">Clostridium tanneri</name>
    <dbReference type="NCBI Taxonomy" id="3037988"/>
    <lineage>
        <taxon>Bacteria</taxon>
        <taxon>Bacillati</taxon>
        <taxon>Bacillota</taxon>
        <taxon>Clostridia</taxon>
        <taxon>Eubacteriales</taxon>
        <taxon>Clostridiaceae</taxon>
        <taxon>Clostridium</taxon>
    </lineage>
</organism>
<keyword evidence="7" id="KW-1185">Reference proteome</keyword>
<feature type="transmembrane region" description="Helical" evidence="5">
    <location>
        <begin position="37"/>
        <end position="61"/>
    </location>
</feature>
<feature type="transmembrane region" description="Helical" evidence="5">
    <location>
        <begin position="6"/>
        <end position="25"/>
    </location>
</feature>
<feature type="transmembrane region" description="Helical" evidence="5">
    <location>
        <begin position="207"/>
        <end position="228"/>
    </location>
</feature>
<feature type="transmembrane region" description="Helical" evidence="5">
    <location>
        <begin position="107"/>
        <end position="125"/>
    </location>
</feature>
<evidence type="ECO:0000256" key="4">
    <source>
        <dbReference type="ARBA" id="ARBA00023136"/>
    </source>
</evidence>
<comment type="caution">
    <text evidence="6">The sequence shown here is derived from an EMBL/GenBank/DDBJ whole genome shotgun (WGS) entry which is preliminary data.</text>
</comment>
<keyword evidence="2 5" id="KW-0812">Transmembrane</keyword>
<evidence type="ECO:0000256" key="5">
    <source>
        <dbReference type="RuleBase" id="RU363041"/>
    </source>
</evidence>
<dbReference type="EMBL" id="JARUJP010000004">
    <property type="protein sequence ID" value="MDW8800602.1"/>
    <property type="molecule type" value="Genomic_DNA"/>
</dbReference>
<accession>A0ABU4JR41</accession>
<comment type="similarity">
    <text evidence="5">Belongs to the 4-toluene sulfonate uptake permease (TSUP) (TC 2.A.102) family.</text>
</comment>
<feature type="transmembrane region" description="Helical" evidence="5">
    <location>
        <begin position="240"/>
        <end position="257"/>
    </location>
</feature>
<gene>
    <name evidence="6" type="ORF">P8V03_05465</name>
</gene>
<feature type="transmembrane region" description="Helical" evidence="5">
    <location>
        <begin position="81"/>
        <end position="100"/>
    </location>
</feature>
<evidence type="ECO:0000313" key="7">
    <source>
        <dbReference type="Proteomes" id="UP001281656"/>
    </source>
</evidence>
<sequence length="296" mass="31255">MLKILLGITLIIGIIFTVTLARDYIRKSKEGTLEKGSFLISGIIGIIANFFDTLGVGSFAIETSLFKNLKLVDDKKIPGTLNVGATIPTIVEALIFLTVVEVEPVTLICMILAAIAGALVGAGIISKLNEKAVQASMGIALIAIAFLMVAGLLNLFPVGGNAIGLTGTKLVIGMVGNFIFGGLNTLGVGLYAPCMALIFALGMDPKIAFPIMMGSGALLLPFASFKFIKSETHSTKTSTAINICGPIGVLIAAYLVKTLPLNTLKWLVVCVVLYTSFTMFKSFMAKKETRELNQSA</sequence>
<comment type="subcellular location">
    <subcellularLocation>
        <location evidence="5">Cell membrane</location>
        <topology evidence="5">Multi-pass membrane protein</topology>
    </subcellularLocation>
    <subcellularLocation>
        <location evidence="1">Membrane</location>
        <topology evidence="1">Multi-pass membrane protein</topology>
    </subcellularLocation>
</comment>
<proteinExistence type="inferred from homology"/>
<dbReference type="PANTHER" id="PTHR43483">
    <property type="entry name" value="MEMBRANE TRANSPORTER PROTEIN HI_0806-RELATED"/>
    <property type="match status" value="1"/>
</dbReference>
<evidence type="ECO:0000256" key="2">
    <source>
        <dbReference type="ARBA" id="ARBA00022692"/>
    </source>
</evidence>
<evidence type="ECO:0000256" key="3">
    <source>
        <dbReference type="ARBA" id="ARBA00022989"/>
    </source>
</evidence>
<name>A0ABU4JR41_9CLOT</name>